<accession>A0A9Q1KIF5</accession>
<proteinExistence type="predicted"/>
<dbReference type="OrthoDB" id="687700at2759"/>
<dbReference type="EMBL" id="JAKOGI010000119">
    <property type="protein sequence ID" value="KAJ8443418.1"/>
    <property type="molecule type" value="Genomic_DNA"/>
</dbReference>
<dbReference type="AlphaFoldDB" id="A0A9Q1KIF5"/>
<sequence length="163" mass="18832">MSRGELQQYCLIFLDSSTPCCRLKGTPQYHSTGYVSQDHREICLTDKESYVEEGSEITAGLMKAMTEIFPKCGRRICIVHYYGNFAKKYPVPDNITNFVKSFNGKIERFRHKPIMVLLEAILHKFMSIIAKRAEIAKEWTGRVVPKNLHSYAYLVYLYCTTSN</sequence>
<evidence type="ECO:0000313" key="1">
    <source>
        <dbReference type="EMBL" id="KAJ8443418.1"/>
    </source>
</evidence>
<dbReference type="Proteomes" id="UP001153076">
    <property type="component" value="Unassembled WGS sequence"/>
</dbReference>
<gene>
    <name evidence="1" type="ORF">Cgig2_024195</name>
</gene>
<keyword evidence="2" id="KW-1185">Reference proteome</keyword>
<protein>
    <submittedName>
        <fullName evidence="1">Uncharacterized protein</fullName>
    </submittedName>
</protein>
<evidence type="ECO:0000313" key="2">
    <source>
        <dbReference type="Proteomes" id="UP001153076"/>
    </source>
</evidence>
<reference evidence="1" key="1">
    <citation type="submission" date="2022-04" db="EMBL/GenBank/DDBJ databases">
        <title>Carnegiea gigantea Genome sequencing and assembly v2.</title>
        <authorList>
            <person name="Copetti D."/>
            <person name="Sanderson M.J."/>
            <person name="Burquez A."/>
            <person name="Wojciechowski M.F."/>
        </authorList>
    </citation>
    <scope>NUCLEOTIDE SEQUENCE</scope>
    <source>
        <strain evidence="1">SGP5-SGP5p</strain>
        <tissue evidence="1">Aerial part</tissue>
    </source>
</reference>
<name>A0A9Q1KIF5_9CARY</name>
<organism evidence="1 2">
    <name type="scientific">Carnegiea gigantea</name>
    <dbReference type="NCBI Taxonomy" id="171969"/>
    <lineage>
        <taxon>Eukaryota</taxon>
        <taxon>Viridiplantae</taxon>
        <taxon>Streptophyta</taxon>
        <taxon>Embryophyta</taxon>
        <taxon>Tracheophyta</taxon>
        <taxon>Spermatophyta</taxon>
        <taxon>Magnoliopsida</taxon>
        <taxon>eudicotyledons</taxon>
        <taxon>Gunneridae</taxon>
        <taxon>Pentapetalae</taxon>
        <taxon>Caryophyllales</taxon>
        <taxon>Cactineae</taxon>
        <taxon>Cactaceae</taxon>
        <taxon>Cactoideae</taxon>
        <taxon>Echinocereeae</taxon>
        <taxon>Carnegiea</taxon>
    </lineage>
</organism>
<comment type="caution">
    <text evidence="1">The sequence shown here is derived from an EMBL/GenBank/DDBJ whole genome shotgun (WGS) entry which is preliminary data.</text>
</comment>